<sequence>MCDVPVVRQQCGVRVMVAYSFQRRFIDPILTGTKRQTIRADRKRHAHPGEELQLYAGMRTRSCQLITRARCIEVVRVNLCFSAHGAAELFQVDGHLLPPTAMEHFAKADGFASVREMAGFWFEHHAQAGQSIVDFDGVMIRWVPLAEELAP</sequence>
<dbReference type="AlphaFoldDB" id="A0A5B2VFH6"/>
<evidence type="ECO:0008006" key="3">
    <source>
        <dbReference type="Google" id="ProtNLM"/>
    </source>
</evidence>
<reference evidence="1 2" key="1">
    <citation type="submission" date="2019-09" db="EMBL/GenBank/DDBJ databases">
        <title>Salinarimonas rosea gen. nov., sp. nov., a new member of the a-2 subgroup of the Proteobacteria.</title>
        <authorList>
            <person name="Liu J."/>
        </authorList>
    </citation>
    <scope>NUCLEOTIDE SEQUENCE [LARGE SCALE GENOMIC DNA]</scope>
    <source>
        <strain evidence="1 2">BN140002</strain>
    </source>
</reference>
<accession>A0A5B2VFH6</accession>
<reference evidence="1 2" key="2">
    <citation type="submission" date="2019-09" db="EMBL/GenBank/DDBJ databases">
        <authorList>
            <person name="Jin C."/>
        </authorList>
    </citation>
    <scope>NUCLEOTIDE SEQUENCE [LARGE SCALE GENOMIC DNA]</scope>
    <source>
        <strain evidence="1 2">BN140002</strain>
    </source>
</reference>
<evidence type="ECO:0000313" key="1">
    <source>
        <dbReference type="EMBL" id="KAA2237724.1"/>
    </source>
</evidence>
<dbReference type="EMBL" id="VUOA01000018">
    <property type="protein sequence ID" value="KAA2237724.1"/>
    <property type="molecule type" value="Genomic_DNA"/>
</dbReference>
<evidence type="ECO:0000313" key="2">
    <source>
        <dbReference type="Proteomes" id="UP000323142"/>
    </source>
</evidence>
<name>A0A5B2VFH6_9HYPH</name>
<dbReference type="RefSeq" id="WP_149816683.1">
    <property type="nucleotide sequence ID" value="NZ_VUOA01000018.1"/>
</dbReference>
<dbReference type="Proteomes" id="UP000323142">
    <property type="component" value="Unassembled WGS sequence"/>
</dbReference>
<keyword evidence="2" id="KW-1185">Reference proteome</keyword>
<proteinExistence type="predicted"/>
<organism evidence="1 2">
    <name type="scientific">Salinarimonas soli</name>
    <dbReference type="NCBI Taxonomy" id="1638099"/>
    <lineage>
        <taxon>Bacteria</taxon>
        <taxon>Pseudomonadati</taxon>
        <taxon>Pseudomonadota</taxon>
        <taxon>Alphaproteobacteria</taxon>
        <taxon>Hyphomicrobiales</taxon>
        <taxon>Salinarimonadaceae</taxon>
        <taxon>Salinarimonas</taxon>
    </lineage>
</organism>
<protein>
    <recommendedName>
        <fullName evidence="3">ASCH domain-containing protein</fullName>
    </recommendedName>
</protein>
<comment type="caution">
    <text evidence="1">The sequence shown here is derived from an EMBL/GenBank/DDBJ whole genome shotgun (WGS) entry which is preliminary data.</text>
</comment>
<gene>
    <name evidence="1" type="ORF">F0L46_08585</name>
</gene>
<dbReference type="OrthoDB" id="200334at2"/>